<organism evidence="2 3">
    <name type="scientific">Clostridium oceanicum</name>
    <dbReference type="NCBI Taxonomy" id="1543"/>
    <lineage>
        <taxon>Bacteria</taxon>
        <taxon>Bacillati</taxon>
        <taxon>Bacillota</taxon>
        <taxon>Clostridia</taxon>
        <taxon>Eubacteriales</taxon>
        <taxon>Clostridiaceae</taxon>
        <taxon>Clostridium</taxon>
    </lineage>
</organism>
<dbReference type="EMBL" id="BAAACG010000001">
    <property type="protein sequence ID" value="GAA0732120.1"/>
    <property type="molecule type" value="Genomic_DNA"/>
</dbReference>
<feature type="transmembrane region" description="Helical" evidence="1">
    <location>
        <begin position="136"/>
        <end position="160"/>
    </location>
</feature>
<feature type="transmembrane region" description="Helical" evidence="1">
    <location>
        <begin position="57"/>
        <end position="80"/>
    </location>
</feature>
<comment type="caution">
    <text evidence="2">The sequence shown here is derived from an EMBL/GenBank/DDBJ whole genome shotgun (WGS) entry which is preliminary data.</text>
</comment>
<feature type="transmembrane region" description="Helical" evidence="1">
    <location>
        <begin position="111"/>
        <end position="130"/>
    </location>
</feature>
<keyword evidence="1" id="KW-1133">Transmembrane helix</keyword>
<sequence length="177" mass="20916">MQYKTTYKTHLIGIISSMLFLAIFHKSVYNIITTFYININAFQPYNYTPTYYKCSYLFFITFITFFTVTNLHSLIHSLIYNCFGGKIKYQFSFILTAFEKRSKKRLSLNKFLIIMLSPATIISLLCLLLPSWIGNFIFILNIILSFNDIYHGISLIRYPYNSKIVNRNNRFIVILKN</sequence>
<evidence type="ECO:0000313" key="2">
    <source>
        <dbReference type="EMBL" id="GAA0732120.1"/>
    </source>
</evidence>
<dbReference type="InterPro" id="IPR021683">
    <property type="entry name" value="DUF3267"/>
</dbReference>
<keyword evidence="1" id="KW-0812">Transmembrane</keyword>
<dbReference type="Pfam" id="PF11667">
    <property type="entry name" value="DUF3267"/>
    <property type="match status" value="1"/>
</dbReference>
<accession>A0ABP3UH20</accession>
<protein>
    <recommendedName>
        <fullName evidence="4">DUF3267 domain-containing protein</fullName>
    </recommendedName>
</protein>
<gene>
    <name evidence="2" type="ORF">GCM10008906_01370</name>
</gene>
<keyword evidence="3" id="KW-1185">Reference proteome</keyword>
<evidence type="ECO:0000256" key="1">
    <source>
        <dbReference type="SAM" id="Phobius"/>
    </source>
</evidence>
<evidence type="ECO:0000313" key="3">
    <source>
        <dbReference type="Proteomes" id="UP001501510"/>
    </source>
</evidence>
<name>A0ABP3UH20_9CLOT</name>
<feature type="transmembrane region" description="Helical" evidence="1">
    <location>
        <begin position="12"/>
        <end position="37"/>
    </location>
</feature>
<reference evidence="3" key="1">
    <citation type="journal article" date="2019" name="Int. J. Syst. Evol. Microbiol.">
        <title>The Global Catalogue of Microorganisms (GCM) 10K type strain sequencing project: providing services to taxonomists for standard genome sequencing and annotation.</title>
        <authorList>
            <consortium name="The Broad Institute Genomics Platform"/>
            <consortium name="The Broad Institute Genome Sequencing Center for Infectious Disease"/>
            <person name="Wu L."/>
            <person name="Ma J."/>
        </authorList>
    </citation>
    <scope>NUCLEOTIDE SEQUENCE [LARGE SCALE GENOMIC DNA]</scope>
    <source>
        <strain evidence="3">JCM 1407</strain>
    </source>
</reference>
<proteinExistence type="predicted"/>
<dbReference type="Proteomes" id="UP001501510">
    <property type="component" value="Unassembled WGS sequence"/>
</dbReference>
<keyword evidence="1" id="KW-0472">Membrane</keyword>
<evidence type="ECO:0008006" key="4">
    <source>
        <dbReference type="Google" id="ProtNLM"/>
    </source>
</evidence>